<feature type="compositionally biased region" description="Gly residues" evidence="1">
    <location>
        <begin position="36"/>
        <end position="45"/>
    </location>
</feature>
<dbReference type="Pfam" id="PF02178">
    <property type="entry name" value="AT_hook"/>
    <property type="match status" value="1"/>
</dbReference>
<sequence>MQGTAVPMSISASSFYGVPSGMNAGTTSATVVNGGGVSGGAGVGGATATPTVPAKRPRGRPRKHFVRIPLESLMTPIIPV</sequence>
<feature type="region of interest" description="Disordered" evidence="1">
    <location>
        <begin position="36"/>
        <end position="63"/>
    </location>
</feature>
<name>A0A286UIK0_9AGAM</name>
<dbReference type="InParanoid" id="A0A286UIK0"/>
<dbReference type="EMBL" id="NBII01000004">
    <property type="protein sequence ID" value="PAV19294.1"/>
    <property type="molecule type" value="Genomic_DNA"/>
</dbReference>
<evidence type="ECO:0000313" key="3">
    <source>
        <dbReference type="Proteomes" id="UP000217199"/>
    </source>
</evidence>
<dbReference type="Proteomes" id="UP000217199">
    <property type="component" value="Unassembled WGS sequence"/>
</dbReference>
<keyword evidence="3" id="KW-1185">Reference proteome</keyword>
<gene>
    <name evidence="2" type="ORF">PNOK_0422800</name>
</gene>
<evidence type="ECO:0000256" key="1">
    <source>
        <dbReference type="SAM" id="MobiDB-lite"/>
    </source>
</evidence>
<comment type="caution">
    <text evidence="2">The sequence shown here is derived from an EMBL/GenBank/DDBJ whole genome shotgun (WGS) entry which is preliminary data.</text>
</comment>
<proteinExistence type="predicted"/>
<accession>A0A286UIK0</accession>
<organism evidence="2 3">
    <name type="scientific">Pyrrhoderma noxium</name>
    <dbReference type="NCBI Taxonomy" id="2282107"/>
    <lineage>
        <taxon>Eukaryota</taxon>
        <taxon>Fungi</taxon>
        <taxon>Dikarya</taxon>
        <taxon>Basidiomycota</taxon>
        <taxon>Agaricomycotina</taxon>
        <taxon>Agaricomycetes</taxon>
        <taxon>Hymenochaetales</taxon>
        <taxon>Hymenochaetaceae</taxon>
        <taxon>Pyrrhoderma</taxon>
    </lineage>
</organism>
<protein>
    <submittedName>
        <fullName evidence="2">Uncharacterized protein</fullName>
    </submittedName>
</protein>
<reference evidence="2 3" key="1">
    <citation type="journal article" date="2017" name="Mol. Ecol.">
        <title>Comparative and population genomic landscape of Phellinus noxius: A hypervariable fungus causing root rot in trees.</title>
        <authorList>
            <person name="Chung C.L."/>
            <person name="Lee T.J."/>
            <person name="Akiba M."/>
            <person name="Lee H.H."/>
            <person name="Kuo T.H."/>
            <person name="Liu D."/>
            <person name="Ke H.M."/>
            <person name="Yokoi T."/>
            <person name="Roa M.B."/>
            <person name="Lu M.J."/>
            <person name="Chang Y.Y."/>
            <person name="Ann P.J."/>
            <person name="Tsai J.N."/>
            <person name="Chen C.Y."/>
            <person name="Tzean S.S."/>
            <person name="Ota Y."/>
            <person name="Hattori T."/>
            <person name="Sahashi N."/>
            <person name="Liou R.F."/>
            <person name="Kikuchi T."/>
            <person name="Tsai I.J."/>
        </authorList>
    </citation>
    <scope>NUCLEOTIDE SEQUENCE [LARGE SCALE GENOMIC DNA]</scope>
    <source>
        <strain evidence="2 3">FFPRI411160</strain>
    </source>
</reference>
<dbReference type="GO" id="GO:0003677">
    <property type="term" value="F:DNA binding"/>
    <property type="evidence" value="ECO:0007669"/>
    <property type="project" value="InterPro"/>
</dbReference>
<dbReference type="AlphaFoldDB" id="A0A286UIK0"/>
<dbReference type="InterPro" id="IPR017956">
    <property type="entry name" value="AT_hook_DNA-bd_motif"/>
</dbReference>
<evidence type="ECO:0000313" key="2">
    <source>
        <dbReference type="EMBL" id="PAV19294.1"/>
    </source>
</evidence>